<organism evidence="3 4">
    <name type="scientific">Fistulifera solaris</name>
    <name type="common">Oleaginous diatom</name>
    <dbReference type="NCBI Taxonomy" id="1519565"/>
    <lineage>
        <taxon>Eukaryota</taxon>
        <taxon>Sar</taxon>
        <taxon>Stramenopiles</taxon>
        <taxon>Ochrophyta</taxon>
        <taxon>Bacillariophyta</taxon>
        <taxon>Bacillariophyceae</taxon>
        <taxon>Bacillariophycidae</taxon>
        <taxon>Naviculales</taxon>
        <taxon>Naviculaceae</taxon>
        <taxon>Fistulifera</taxon>
    </lineage>
</organism>
<evidence type="ECO:0000256" key="1">
    <source>
        <dbReference type="SAM" id="MobiDB-lite"/>
    </source>
</evidence>
<evidence type="ECO:0000313" key="3">
    <source>
        <dbReference type="EMBL" id="GAX12766.1"/>
    </source>
</evidence>
<keyword evidence="4" id="KW-1185">Reference proteome</keyword>
<dbReference type="InParanoid" id="A0A1Z5JFR6"/>
<accession>A0A1Z5JFR6</accession>
<reference evidence="3 4" key="1">
    <citation type="journal article" date="2015" name="Plant Cell">
        <title>Oil accumulation by the oleaginous diatom Fistulifera solaris as revealed by the genome and transcriptome.</title>
        <authorList>
            <person name="Tanaka T."/>
            <person name="Maeda Y."/>
            <person name="Veluchamy A."/>
            <person name="Tanaka M."/>
            <person name="Abida H."/>
            <person name="Marechal E."/>
            <person name="Bowler C."/>
            <person name="Muto M."/>
            <person name="Sunaga Y."/>
            <person name="Tanaka M."/>
            <person name="Yoshino T."/>
            <person name="Taniguchi T."/>
            <person name="Fukuda Y."/>
            <person name="Nemoto M."/>
            <person name="Matsumoto M."/>
            <person name="Wong P.S."/>
            <person name="Aburatani S."/>
            <person name="Fujibuchi W."/>
        </authorList>
    </citation>
    <scope>NUCLEOTIDE SEQUENCE [LARGE SCALE GENOMIC DNA]</scope>
    <source>
        <strain evidence="3 4">JPCC DA0580</strain>
    </source>
</reference>
<proteinExistence type="predicted"/>
<feature type="compositionally biased region" description="Basic and acidic residues" evidence="1">
    <location>
        <begin position="77"/>
        <end position="90"/>
    </location>
</feature>
<comment type="caution">
    <text evidence="3">The sequence shown here is derived from an EMBL/GenBank/DDBJ whole genome shotgun (WGS) entry which is preliminary data.</text>
</comment>
<dbReference type="EMBL" id="BDSP01000055">
    <property type="protein sequence ID" value="GAX12766.1"/>
    <property type="molecule type" value="Genomic_DNA"/>
</dbReference>
<keyword evidence="2" id="KW-0732">Signal</keyword>
<evidence type="ECO:0000256" key="2">
    <source>
        <dbReference type="SAM" id="SignalP"/>
    </source>
</evidence>
<feature type="region of interest" description="Disordered" evidence="1">
    <location>
        <begin position="66"/>
        <end position="90"/>
    </location>
</feature>
<protein>
    <submittedName>
        <fullName evidence="3">Uncharacterized protein</fullName>
    </submittedName>
</protein>
<dbReference type="OrthoDB" id="190846at2759"/>
<dbReference type="AlphaFoldDB" id="A0A1Z5JFR6"/>
<feature type="signal peptide" evidence="2">
    <location>
        <begin position="1"/>
        <end position="30"/>
    </location>
</feature>
<dbReference type="Proteomes" id="UP000198406">
    <property type="component" value="Unassembled WGS sequence"/>
</dbReference>
<feature type="chain" id="PRO_5013323585" evidence="2">
    <location>
        <begin position="31"/>
        <end position="379"/>
    </location>
</feature>
<feature type="compositionally biased region" description="Basic and acidic residues" evidence="1">
    <location>
        <begin position="123"/>
        <end position="137"/>
    </location>
</feature>
<sequence length="379" mass="43374">MPRKNSKQRAVLPLLVGGMLLAQRGYVVVGQEMMENDPLESQQNLFESQHNINPSEKDEARINDALEDVPPPVHGETTSESRDTSHESSVHTDYIHQIERESIENNTNIRGSYSPQHAGDVSSEQRDCAEEAKSKEEAVPTFTIEQLRTLLQTLEEGEKVDTVHRHRSWKSSDLVDNDKPNESLPKVMVEDDRTLLDIFGEAAKQFLTQKVIPETNPECKWDWRSLNCEPICDCEFHLKFGDYHLGRSCRVRTLKPPGICQSVDPAFLVEQTTLTQRIGWMLRRTWIGIRRRYGRGLKSGLEGLKEQSLVQLNELQQKVCAELWELLYNQERAKRCWSMTDVPSVSITQRLLCGPIHFHVCDDFVADVHAQPSARVEYA</sequence>
<name>A0A1Z5JFR6_FISSO</name>
<gene>
    <name evidence="3" type="ORF">FisN_15Hh245</name>
</gene>
<feature type="region of interest" description="Disordered" evidence="1">
    <location>
        <begin position="112"/>
        <end position="137"/>
    </location>
</feature>
<evidence type="ECO:0000313" key="4">
    <source>
        <dbReference type="Proteomes" id="UP000198406"/>
    </source>
</evidence>